<evidence type="ECO:0000256" key="2">
    <source>
        <dbReference type="PIRSR" id="PIRSR000390-2"/>
    </source>
</evidence>
<dbReference type="PANTHER" id="PTHR30244">
    <property type="entry name" value="TRANSAMINASE"/>
    <property type="match status" value="1"/>
</dbReference>
<name>A0A5T0YMT2_CAMJU</name>
<evidence type="ECO:0000256" key="1">
    <source>
        <dbReference type="PIRSR" id="PIRSR000390-1"/>
    </source>
</evidence>
<feature type="modified residue" description="N6-(pyridoxal phosphate)lysine" evidence="2">
    <location>
        <position position="213"/>
    </location>
</feature>
<evidence type="ECO:0000256" key="3">
    <source>
        <dbReference type="RuleBase" id="RU004508"/>
    </source>
</evidence>
<accession>A0A5T0YMT2</accession>
<keyword evidence="5" id="KW-0808">Transferase</keyword>
<dbReference type="Pfam" id="PF01041">
    <property type="entry name" value="DegT_DnrJ_EryC1"/>
    <property type="match status" value="1"/>
</dbReference>
<dbReference type="Gene3D" id="3.40.640.10">
    <property type="entry name" value="Type I PLP-dependent aspartate aminotransferase-like (Major domain)"/>
    <property type="match status" value="1"/>
</dbReference>
<keyword evidence="2 3" id="KW-0663">Pyridoxal phosphate</keyword>
<evidence type="ECO:0000313" key="6">
    <source>
        <dbReference type="EMBL" id="EAK2222773.1"/>
    </source>
</evidence>
<proteinExistence type="inferred from homology"/>
<evidence type="ECO:0000313" key="7">
    <source>
        <dbReference type="EMBL" id="EAL4004810.1"/>
    </source>
</evidence>
<dbReference type="GO" id="GO:0008483">
    <property type="term" value="F:transaminase activity"/>
    <property type="evidence" value="ECO:0007669"/>
    <property type="project" value="UniProtKB-KW"/>
</dbReference>
<dbReference type="EMBL" id="AACEGE010000001">
    <property type="protein sequence ID" value="EAK2039668.1"/>
    <property type="molecule type" value="Genomic_DNA"/>
</dbReference>
<organism evidence="5">
    <name type="scientific">Campylobacter jejuni</name>
    <dbReference type="NCBI Taxonomy" id="197"/>
    <lineage>
        <taxon>Bacteria</taxon>
        <taxon>Pseudomonadati</taxon>
        <taxon>Campylobacterota</taxon>
        <taxon>Epsilonproteobacteria</taxon>
        <taxon>Campylobacterales</taxon>
        <taxon>Campylobacteraceae</taxon>
        <taxon>Campylobacter</taxon>
    </lineage>
</organism>
<reference evidence="5" key="1">
    <citation type="submission" date="2018-05" db="EMBL/GenBank/DDBJ databases">
        <authorList>
            <consortium name="PulseNet: The National Subtyping Network for Foodborne Disease Surveillance"/>
            <person name="Tarr C.L."/>
            <person name="Trees E."/>
            <person name="Katz L.S."/>
            <person name="Carleton-Romer H.A."/>
            <person name="Stroika S."/>
            <person name="Kucerova Z."/>
            <person name="Roache K.F."/>
            <person name="Sabol A.L."/>
            <person name="Besser J."/>
            <person name="Gerner-Smidt P."/>
        </authorList>
    </citation>
    <scope>NUCLEOTIDE SEQUENCE</scope>
    <source>
        <strain evidence="4">PNUSAC000789</strain>
        <strain evidence="6">PNUSAC000802</strain>
        <strain evidence="5">PNUSAC001145</strain>
    </source>
</reference>
<dbReference type="GO" id="GO:0000271">
    <property type="term" value="P:polysaccharide biosynthetic process"/>
    <property type="evidence" value="ECO:0007669"/>
    <property type="project" value="TreeGrafter"/>
</dbReference>
<dbReference type="CDD" id="cd00616">
    <property type="entry name" value="AHBA_syn"/>
    <property type="match status" value="1"/>
</dbReference>
<dbReference type="PIRSF" id="PIRSF000390">
    <property type="entry name" value="PLP_StrS"/>
    <property type="match status" value="1"/>
</dbReference>
<dbReference type="Gene3D" id="3.90.1150.10">
    <property type="entry name" value="Aspartate Aminotransferase, domain 1"/>
    <property type="match status" value="1"/>
</dbReference>
<dbReference type="InterPro" id="IPR000653">
    <property type="entry name" value="DegT/StrS_aminotransferase"/>
</dbReference>
<dbReference type="InterPro" id="IPR015422">
    <property type="entry name" value="PyrdxlP-dep_Trfase_small"/>
</dbReference>
<gene>
    <name evidence="5" type="primary">legC</name>
    <name evidence="4" type="ORF">BGL08_02510</name>
    <name evidence="6" type="ORF">BGL21_02435</name>
    <name evidence="5" type="ORF">BTS81_01745</name>
    <name evidence="7" type="ORF">DVQ68_06595</name>
</gene>
<dbReference type="AlphaFoldDB" id="A0A5T0YMT2"/>
<dbReference type="SUPFAM" id="SSF53383">
    <property type="entry name" value="PLP-dependent transferases"/>
    <property type="match status" value="1"/>
</dbReference>
<dbReference type="InterPro" id="IPR015424">
    <property type="entry name" value="PyrdxlP-dep_Trfase"/>
</dbReference>
<comment type="caution">
    <text evidence="5">The sequence shown here is derived from an EMBL/GenBank/DDBJ whole genome shotgun (WGS) entry which is preliminary data.</text>
</comment>
<dbReference type="EMBL" id="AACATN010000003">
    <property type="protein sequence ID" value="EAJ7925096.1"/>
    <property type="molecule type" value="Genomic_DNA"/>
</dbReference>
<dbReference type="InterPro" id="IPR015421">
    <property type="entry name" value="PyrdxlP-dep_Trfase_major"/>
</dbReference>
<sequence>MFEKEISFIKSLFNKKNIALHEPCFIGNEKKYLLECIDSGFVSSVGEFVTRFEEALKEKTKARFVIATNTGTAALHIALLANGIDENCEVITQSISFVATANAIAYTGAKPIFLDIDENTLSLSPKALEHFLENQTYQKDNLSYNKTTHKLIKACVIMHTFGLSAHIKAIKELCEKYHILLIEDAAEALGSTYENKALGTFGKCGILSFNGNKIITGGCGGAILSDDENLAKLARHLSTTAKIPHPYEYDHDRIAYNYRICNINAAILLAGLENLELFLENKRELAKIYKDFFKNHDKCKFIDEKSNEKSNFWLNTLLFKDENLRNIFLEECLKNNIFVRPVWKSLPSLKAFQNCQSNELINTKKLEKRLINLPSSVRITNKNLGLS</sequence>
<dbReference type="PANTHER" id="PTHR30244:SF30">
    <property type="entry name" value="BLR5990 PROTEIN"/>
    <property type="match status" value="1"/>
</dbReference>
<evidence type="ECO:0000313" key="5">
    <source>
        <dbReference type="EMBL" id="EAK2039668.1"/>
    </source>
</evidence>
<dbReference type="GO" id="GO:0030170">
    <property type="term" value="F:pyridoxal phosphate binding"/>
    <property type="evidence" value="ECO:0007669"/>
    <property type="project" value="TreeGrafter"/>
</dbReference>
<dbReference type="RefSeq" id="WP_052793635.1">
    <property type="nucleotide sequence ID" value="NZ_AP028380.1"/>
</dbReference>
<feature type="active site" description="Proton acceptor" evidence="1">
    <location>
        <position position="213"/>
    </location>
</feature>
<comment type="similarity">
    <text evidence="3">Belongs to the DegT/DnrJ/EryC1 family.</text>
</comment>
<evidence type="ECO:0000313" key="4">
    <source>
        <dbReference type="EMBL" id="EAJ7925096.1"/>
    </source>
</evidence>
<dbReference type="EMBL" id="AACEKF010000003">
    <property type="protein sequence ID" value="EAK2222773.1"/>
    <property type="molecule type" value="Genomic_DNA"/>
</dbReference>
<dbReference type="InterPro" id="IPR026385">
    <property type="entry name" value="LegC-like"/>
</dbReference>
<protein>
    <submittedName>
        <fullName evidence="5">Aminotransferase LegC</fullName>
    </submittedName>
</protein>
<reference evidence="7" key="2">
    <citation type="submission" date="2018-07" db="EMBL/GenBank/DDBJ databases">
        <authorList>
            <consortium name="GenomeTrakr network: Whole genome sequencing for foodborne pathogen traceback"/>
        </authorList>
    </citation>
    <scope>NUCLEOTIDE SEQUENCE</scope>
    <source>
        <strain evidence="7">NMSU-00307</strain>
    </source>
</reference>
<keyword evidence="5" id="KW-0032">Aminotransferase</keyword>
<dbReference type="NCBIfam" id="TIGR04181">
    <property type="entry name" value="NHT_00031"/>
    <property type="match status" value="1"/>
</dbReference>
<dbReference type="EMBL" id="AACNXV010000007">
    <property type="protein sequence ID" value="EAL4004810.1"/>
    <property type="molecule type" value="Genomic_DNA"/>
</dbReference>